<dbReference type="STRING" id="551991.SAMN05192529_13110"/>
<sequence>MRNEIYQRVQHSFPELNILQVGDVADKIVNLLIDGTTIEATKVMEVISSRLEKWEQMRIVPVSEISEIADQFNVSRNLVSKYIFGGLNQTHMVRPPKSVRLGDKVVRCFVIYKK</sequence>
<organism evidence="1 2">
    <name type="scientific">Arachidicoccus rhizosphaerae</name>
    <dbReference type="NCBI Taxonomy" id="551991"/>
    <lineage>
        <taxon>Bacteria</taxon>
        <taxon>Pseudomonadati</taxon>
        <taxon>Bacteroidota</taxon>
        <taxon>Chitinophagia</taxon>
        <taxon>Chitinophagales</taxon>
        <taxon>Chitinophagaceae</taxon>
        <taxon>Arachidicoccus</taxon>
    </lineage>
</organism>
<keyword evidence="2" id="KW-1185">Reference proteome</keyword>
<dbReference type="EMBL" id="FNQY01000031">
    <property type="protein sequence ID" value="SEA58854.1"/>
    <property type="molecule type" value="Genomic_DNA"/>
</dbReference>
<name>A0A1H4CEQ8_9BACT</name>
<dbReference type="Proteomes" id="UP000199041">
    <property type="component" value="Unassembled WGS sequence"/>
</dbReference>
<dbReference type="RefSeq" id="WP_091400997.1">
    <property type="nucleotide sequence ID" value="NZ_FNQY01000031.1"/>
</dbReference>
<dbReference type="AlphaFoldDB" id="A0A1H4CEQ8"/>
<protein>
    <submittedName>
        <fullName evidence="1">Uncharacterized protein</fullName>
    </submittedName>
</protein>
<proteinExistence type="predicted"/>
<evidence type="ECO:0000313" key="2">
    <source>
        <dbReference type="Proteomes" id="UP000199041"/>
    </source>
</evidence>
<reference evidence="1 2" key="1">
    <citation type="submission" date="2016-10" db="EMBL/GenBank/DDBJ databases">
        <authorList>
            <person name="de Groot N.N."/>
        </authorList>
    </citation>
    <scope>NUCLEOTIDE SEQUENCE [LARGE SCALE GENOMIC DNA]</scope>
    <source>
        <strain evidence="1 2">Vu-144</strain>
    </source>
</reference>
<gene>
    <name evidence="1" type="ORF">SAMN05192529_13110</name>
</gene>
<accession>A0A1H4CEQ8</accession>
<evidence type="ECO:0000313" key="1">
    <source>
        <dbReference type="EMBL" id="SEA58854.1"/>
    </source>
</evidence>